<evidence type="ECO:0000313" key="4">
    <source>
        <dbReference type="EMBL" id="ADB48795.1"/>
    </source>
</evidence>
<keyword evidence="5" id="KW-1185">Reference proteome</keyword>
<proteinExistence type="predicted"/>
<dbReference type="Pfam" id="PF00107">
    <property type="entry name" value="ADH_zinc_N"/>
    <property type="match status" value="1"/>
</dbReference>
<feature type="domain" description="Alcohol dehydrogenase-like C-terminal" evidence="2">
    <location>
        <begin position="166"/>
        <end position="292"/>
    </location>
</feature>
<dbReference type="SUPFAM" id="SSF50129">
    <property type="entry name" value="GroES-like"/>
    <property type="match status" value="1"/>
</dbReference>
<protein>
    <submittedName>
        <fullName evidence="4">Alcohol dehydrogenase GroES domain protein</fullName>
    </submittedName>
</protein>
<dbReference type="InterPro" id="IPR011032">
    <property type="entry name" value="GroES-like_sf"/>
</dbReference>
<evidence type="ECO:0000259" key="2">
    <source>
        <dbReference type="Pfam" id="PF00107"/>
    </source>
</evidence>
<evidence type="ECO:0000259" key="3">
    <source>
        <dbReference type="Pfam" id="PF08240"/>
    </source>
</evidence>
<evidence type="ECO:0000256" key="1">
    <source>
        <dbReference type="ARBA" id="ARBA00023002"/>
    </source>
</evidence>
<organism evidence="4 5">
    <name type="scientific">Conexibacter woesei (strain DSM 14684 / CCUG 47730 / CIP 108061 / JCM 11494 / NBRC 100937 / ID131577)</name>
    <dbReference type="NCBI Taxonomy" id="469383"/>
    <lineage>
        <taxon>Bacteria</taxon>
        <taxon>Bacillati</taxon>
        <taxon>Actinomycetota</taxon>
        <taxon>Thermoleophilia</taxon>
        <taxon>Solirubrobacterales</taxon>
        <taxon>Conexibacteraceae</taxon>
        <taxon>Conexibacter</taxon>
    </lineage>
</organism>
<reference evidence="5" key="2">
    <citation type="submission" date="2010-01" db="EMBL/GenBank/DDBJ databases">
        <title>The complete genome of Conexibacter woesei DSM 14684.</title>
        <authorList>
            <consortium name="US DOE Joint Genome Institute (JGI-PGF)"/>
            <person name="Lucas S."/>
            <person name="Copeland A."/>
            <person name="Lapidus A."/>
            <person name="Glavina del Rio T."/>
            <person name="Dalin E."/>
            <person name="Tice H."/>
            <person name="Bruce D."/>
            <person name="Goodwin L."/>
            <person name="Pitluck S."/>
            <person name="Kyrpides N."/>
            <person name="Mavromatis K."/>
            <person name="Ivanova N."/>
            <person name="Mikhailova N."/>
            <person name="Chertkov O."/>
            <person name="Brettin T."/>
            <person name="Detter J.C."/>
            <person name="Han C."/>
            <person name="Larimer F."/>
            <person name="Land M."/>
            <person name="Hauser L."/>
            <person name="Markowitz V."/>
            <person name="Cheng J.-F."/>
            <person name="Hugenholtz P."/>
            <person name="Woyke T."/>
            <person name="Wu D."/>
            <person name="Pukall R."/>
            <person name="Steenblock K."/>
            <person name="Schneider S."/>
            <person name="Klenk H.-P."/>
            <person name="Eisen J.A."/>
        </authorList>
    </citation>
    <scope>NUCLEOTIDE SEQUENCE [LARGE SCALE GENOMIC DNA]</scope>
    <source>
        <strain evidence="5">DSM 14684 / CIP 108061 / JCM 11494 / NBRC 100937 / ID131577</strain>
    </source>
</reference>
<sequence>MTAAEMTALVWTAPYEAVLAQRAMPVAGDGEAVVRVRATGVCGSDLHGFRGHSPLRVAPLVLGHEAVVEDEHGALFVVNPLVGCGRCRMCDAGQPNLCPQRGLLGLDRPGTFAEHVSVPRANLLPLPAHVPLVLGALTEALATPVAALAAAAPGPDAVVAVIGCGPIGLLACHAARRWGASLVAAYDLDERRVAHAQRLADVVGTSPAELRGALDGASDGLGADLVIDAVGIEASWNAALELVRPGGTVAEVGLGAAIGEAPVGHIVRQGIRWQGVYAYTPADFAAALELIAGVPPELGWVETARLDDGPALLAELARGAGPVKAVFEL</sequence>
<dbReference type="InterPro" id="IPR050129">
    <property type="entry name" value="Zn_alcohol_dh"/>
</dbReference>
<dbReference type="EMBL" id="CP001854">
    <property type="protein sequence ID" value="ADB48795.1"/>
    <property type="molecule type" value="Genomic_DNA"/>
</dbReference>
<dbReference type="Pfam" id="PF08240">
    <property type="entry name" value="ADH_N"/>
    <property type="match status" value="1"/>
</dbReference>
<dbReference type="Gene3D" id="3.90.180.10">
    <property type="entry name" value="Medium-chain alcohol dehydrogenases, catalytic domain"/>
    <property type="match status" value="1"/>
</dbReference>
<dbReference type="PANTHER" id="PTHR43401">
    <property type="entry name" value="L-THREONINE 3-DEHYDROGENASE"/>
    <property type="match status" value="1"/>
</dbReference>
<dbReference type="Proteomes" id="UP000008229">
    <property type="component" value="Chromosome"/>
</dbReference>
<dbReference type="STRING" id="469383.Cwoe_0359"/>
<dbReference type="SUPFAM" id="SSF51735">
    <property type="entry name" value="NAD(P)-binding Rossmann-fold domains"/>
    <property type="match status" value="1"/>
</dbReference>
<dbReference type="Gene3D" id="3.40.50.720">
    <property type="entry name" value="NAD(P)-binding Rossmann-like Domain"/>
    <property type="match status" value="1"/>
</dbReference>
<dbReference type="InterPro" id="IPR036291">
    <property type="entry name" value="NAD(P)-bd_dom_sf"/>
</dbReference>
<dbReference type="KEGG" id="cwo:Cwoe_0359"/>
<dbReference type="RefSeq" id="WP_012931848.1">
    <property type="nucleotide sequence ID" value="NC_013739.1"/>
</dbReference>
<feature type="domain" description="Alcohol dehydrogenase-like N-terminal" evidence="3">
    <location>
        <begin position="28"/>
        <end position="127"/>
    </location>
</feature>
<evidence type="ECO:0000313" key="5">
    <source>
        <dbReference type="Proteomes" id="UP000008229"/>
    </source>
</evidence>
<dbReference type="HOGENOM" id="CLU_026673_11_0_11"/>
<dbReference type="eggNOG" id="COG1063">
    <property type="taxonomic scope" value="Bacteria"/>
</dbReference>
<gene>
    <name evidence="4" type="ordered locus">Cwoe_0359</name>
</gene>
<accession>D3F724</accession>
<keyword evidence="1" id="KW-0560">Oxidoreductase</keyword>
<dbReference type="OrthoDB" id="9797931at2"/>
<dbReference type="InterPro" id="IPR013149">
    <property type="entry name" value="ADH-like_C"/>
</dbReference>
<reference evidence="4 5" key="1">
    <citation type="journal article" date="2010" name="Stand. Genomic Sci.">
        <title>Complete genome sequence of Conexibacter woesei type strain (ID131577).</title>
        <authorList>
            <person name="Pukall R."/>
            <person name="Lapidus A."/>
            <person name="Glavina Del Rio T."/>
            <person name="Copeland A."/>
            <person name="Tice H."/>
            <person name="Cheng J.-F."/>
            <person name="Lucas S."/>
            <person name="Chen F."/>
            <person name="Nolan M."/>
            <person name="Bruce D."/>
            <person name="Goodwin L."/>
            <person name="Pitluck S."/>
            <person name="Mavromatis K."/>
            <person name="Ivanova N."/>
            <person name="Ovchinnikova G."/>
            <person name="Pati A."/>
            <person name="Chen A."/>
            <person name="Palaniappan K."/>
            <person name="Land M."/>
            <person name="Hauser L."/>
            <person name="Chang Y.-J."/>
            <person name="Jeffries C.D."/>
            <person name="Chain P."/>
            <person name="Meincke L."/>
            <person name="Sims D."/>
            <person name="Brettin T."/>
            <person name="Detter J.C."/>
            <person name="Rohde M."/>
            <person name="Goeker M."/>
            <person name="Bristow J."/>
            <person name="Eisen J.A."/>
            <person name="Markowitz V."/>
            <person name="Kyrpides N.C."/>
            <person name="Klenk H.-P."/>
            <person name="Hugenholtz P."/>
        </authorList>
    </citation>
    <scope>NUCLEOTIDE SEQUENCE [LARGE SCALE GENOMIC DNA]</scope>
    <source>
        <strain evidence="5">DSM 14684 / CIP 108061 / JCM 11494 / NBRC 100937 / ID131577</strain>
    </source>
</reference>
<name>D3F724_CONWI</name>
<dbReference type="PANTHER" id="PTHR43401:SF2">
    <property type="entry name" value="L-THREONINE 3-DEHYDROGENASE"/>
    <property type="match status" value="1"/>
</dbReference>
<dbReference type="GO" id="GO:0016491">
    <property type="term" value="F:oxidoreductase activity"/>
    <property type="evidence" value="ECO:0007669"/>
    <property type="project" value="UniProtKB-KW"/>
</dbReference>
<dbReference type="AlphaFoldDB" id="D3F724"/>
<dbReference type="InterPro" id="IPR013154">
    <property type="entry name" value="ADH-like_N"/>
</dbReference>